<keyword evidence="2" id="KW-0723">Serine/threonine-protein kinase</keyword>
<dbReference type="SUPFAM" id="SSF51110">
    <property type="entry name" value="alpha-D-mannose-specific plant lectins"/>
    <property type="match status" value="1"/>
</dbReference>
<keyword evidence="19" id="KW-0430">Lectin</keyword>
<dbReference type="EC" id="2.7.11.1" evidence="1"/>
<evidence type="ECO:0000259" key="16">
    <source>
        <dbReference type="PROSITE" id="PS50011"/>
    </source>
</evidence>
<organism evidence="19 20">
    <name type="scientific">Vitis vinifera</name>
    <name type="common">Grape</name>
    <dbReference type="NCBI Taxonomy" id="29760"/>
    <lineage>
        <taxon>Eukaryota</taxon>
        <taxon>Viridiplantae</taxon>
        <taxon>Streptophyta</taxon>
        <taxon>Embryophyta</taxon>
        <taxon>Tracheophyta</taxon>
        <taxon>Spermatophyta</taxon>
        <taxon>Magnoliopsida</taxon>
        <taxon>eudicotyledons</taxon>
        <taxon>Gunneridae</taxon>
        <taxon>Pentapetalae</taxon>
        <taxon>rosids</taxon>
        <taxon>Vitales</taxon>
        <taxon>Vitaceae</taxon>
        <taxon>Viteae</taxon>
        <taxon>Vitis</taxon>
    </lineage>
</organism>
<dbReference type="Gene3D" id="3.50.4.10">
    <property type="entry name" value="Hepatocyte Growth Factor"/>
    <property type="match status" value="1"/>
</dbReference>
<dbReference type="InterPro" id="IPR008271">
    <property type="entry name" value="Ser/Thr_kinase_AS"/>
</dbReference>
<dbReference type="InterPro" id="IPR001245">
    <property type="entry name" value="Ser-Thr/Tyr_kinase_cat_dom"/>
</dbReference>
<comment type="catalytic activity">
    <reaction evidence="12">
        <text>L-threonyl-[protein] + ATP = O-phospho-L-threonyl-[protein] + ADP + H(+)</text>
        <dbReference type="Rhea" id="RHEA:46608"/>
        <dbReference type="Rhea" id="RHEA-COMP:11060"/>
        <dbReference type="Rhea" id="RHEA-COMP:11605"/>
        <dbReference type="ChEBI" id="CHEBI:15378"/>
        <dbReference type="ChEBI" id="CHEBI:30013"/>
        <dbReference type="ChEBI" id="CHEBI:30616"/>
        <dbReference type="ChEBI" id="CHEBI:61977"/>
        <dbReference type="ChEBI" id="CHEBI:456216"/>
        <dbReference type="EC" id="2.7.11.1"/>
    </reaction>
</comment>
<evidence type="ECO:0000256" key="12">
    <source>
        <dbReference type="ARBA" id="ARBA00047899"/>
    </source>
</evidence>
<dbReference type="PROSITE" id="PS50011">
    <property type="entry name" value="PROTEIN_KINASE_DOM"/>
    <property type="match status" value="1"/>
</dbReference>
<evidence type="ECO:0000256" key="13">
    <source>
        <dbReference type="ARBA" id="ARBA00048679"/>
    </source>
</evidence>
<keyword evidence="4" id="KW-0808">Transferase</keyword>
<dbReference type="GO" id="GO:0005524">
    <property type="term" value="F:ATP binding"/>
    <property type="evidence" value="ECO:0007669"/>
    <property type="project" value="UniProtKB-KW"/>
</dbReference>
<evidence type="ECO:0000259" key="17">
    <source>
        <dbReference type="PROSITE" id="PS50927"/>
    </source>
</evidence>
<dbReference type="Gene3D" id="1.10.510.10">
    <property type="entry name" value="Transferase(Phosphotransferase) domain 1"/>
    <property type="match status" value="1"/>
</dbReference>
<dbReference type="PANTHER" id="PTHR32444">
    <property type="entry name" value="BULB-TYPE LECTIN DOMAIN-CONTAINING PROTEIN"/>
    <property type="match status" value="1"/>
</dbReference>
<dbReference type="PIRSF" id="PIRSF000641">
    <property type="entry name" value="SRK"/>
    <property type="match status" value="1"/>
</dbReference>
<gene>
    <name evidence="19" type="primary">VvCHDp000712_26</name>
    <name evidence="19" type="ORF">CK203_056060</name>
</gene>
<keyword evidence="3" id="KW-0597">Phosphoprotein</keyword>
<dbReference type="SMART" id="SM00473">
    <property type="entry name" value="PAN_AP"/>
    <property type="match status" value="1"/>
</dbReference>
<feature type="chain" id="PRO_5019051550" description="non-specific serine/threonine protein kinase" evidence="15">
    <location>
        <begin position="24"/>
        <end position="946"/>
    </location>
</feature>
<evidence type="ECO:0000256" key="4">
    <source>
        <dbReference type="ARBA" id="ARBA00022679"/>
    </source>
</evidence>
<keyword evidence="8" id="KW-0067">ATP-binding</keyword>
<dbReference type="Gene3D" id="2.90.10.10">
    <property type="entry name" value="Bulb-type lectin domain"/>
    <property type="match status" value="1"/>
</dbReference>
<proteinExistence type="predicted"/>
<dbReference type="InterPro" id="IPR001480">
    <property type="entry name" value="Bulb-type_lectin_dom"/>
</dbReference>
<dbReference type="Pfam" id="PF01453">
    <property type="entry name" value="B_lectin"/>
    <property type="match status" value="1"/>
</dbReference>
<dbReference type="CDD" id="cd01098">
    <property type="entry name" value="PAN_AP_plant"/>
    <property type="match status" value="1"/>
</dbReference>
<dbReference type="InterPro" id="IPR011009">
    <property type="entry name" value="Kinase-like_dom_sf"/>
</dbReference>
<dbReference type="SUPFAM" id="SSF56112">
    <property type="entry name" value="Protein kinase-like (PK-like)"/>
    <property type="match status" value="1"/>
</dbReference>
<keyword evidence="9" id="KW-1015">Disulfide bond</keyword>
<evidence type="ECO:0000256" key="3">
    <source>
        <dbReference type="ARBA" id="ARBA00022553"/>
    </source>
</evidence>
<dbReference type="FunFam" id="2.90.10.10:FF:000004">
    <property type="entry name" value="G-type lectin S-receptor-like serine/threonine-protein kinase"/>
    <property type="match status" value="1"/>
</dbReference>
<evidence type="ECO:0000256" key="10">
    <source>
        <dbReference type="ARBA" id="ARBA00023170"/>
    </source>
</evidence>
<keyword evidence="6" id="KW-0547">Nucleotide-binding</keyword>
<dbReference type="PROSITE" id="PS50927">
    <property type="entry name" value="BULB_LECTIN"/>
    <property type="match status" value="1"/>
</dbReference>
<dbReference type="PROSITE" id="PS00108">
    <property type="entry name" value="PROTEIN_KINASE_ST"/>
    <property type="match status" value="1"/>
</dbReference>
<evidence type="ECO:0000256" key="6">
    <source>
        <dbReference type="ARBA" id="ARBA00022741"/>
    </source>
</evidence>
<dbReference type="Gene3D" id="3.30.200.20">
    <property type="entry name" value="Phosphorylase Kinase, domain 1"/>
    <property type="match status" value="2"/>
</dbReference>
<feature type="region of interest" description="Disordered" evidence="14">
    <location>
        <begin position="424"/>
        <end position="463"/>
    </location>
</feature>
<evidence type="ECO:0000256" key="8">
    <source>
        <dbReference type="ARBA" id="ARBA00022840"/>
    </source>
</evidence>
<evidence type="ECO:0000256" key="9">
    <source>
        <dbReference type="ARBA" id="ARBA00023157"/>
    </source>
</evidence>
<reference evidence="19 20" key="1">
    <citation type="journal article" date="2018" name="PLoS Genet.">
        <title>Population sequencing reveals clonal diversity and ancestral inbreeding in the grapevine cultivar Chardonnay.</title>
        <authorList>
            <person name="Roach M.J."/>
            <person name="Johnson D.L."/>
            <person name="Bohlmann J."/>
            <person name="van Vuuren H.J."/>
            <person name="Jones S.J."/>
            <person name="Pretorius I.S."/>
            <person name="Schmidt S.A."/>
            <person name="Borneman A.R."/>
        </authorList>
    </citation>
    <scope>NUCLEOTIDE SEQUENCE [LARGE SCALE GENOMIC DNA]</scope>
    <source>
        <strain evidence="20">cv. Chardonnay</strain>
        <tissue evidence="19">Leaf</tissue>
    </source>
</reference>
<dbReference type="FunFam" id="1.10.510.10:FF:000060">
    <property type="entry name" value="G-type lectin S-receptor-like serine/threonine-protein kinase"/>
    <property type="match status" value="1"/>
</dbReference>
<evidence type="ECO:0000259" key="18">
    <source>
        <dbReference type="PROSITE" id="PS50948"/>
    </source>
</evidence>
<evidence type="ECO:0000256" key="1">
    <source>
        <dbReference type="ARBA" id="ARBA00012513"/>
    </source>
</evidence>
<evidence type="ECO:0000256" key="11">
    <source>
        <dbReference type="ARBA" id="ARBA00023180"/>
    </source>
</evidence>
<evidence type="ECO:0000313" key="19">
    <source>
        <dbReference type="EMBL" id="RVW68683.1"/>
    </source>
</evidence>
<dbReference type="CDD" id="cd00028">
    <property type="entry name" value="B_lectin"/>
    <property type="match status" value="1"/>
</dbReference>
<dbReference type="Proteomes" id="UP000288805">
    <property type="component" value="Unassembled WGS sequence"/>
</dbReference>
<evidence type="ECO:0000313" key="20">
    <source>
        <dbReference type="Proteomes" id="UP000288805"/>
    </source>
</evidence>
<comment type="catalytic activity">
    <reaction evidence="13">
        <text>L-seryl-[protein] + ATP = O-phospho-L-seryl-[protein] + ADP + H(+)</text>
        <dbReference type="Rhea" id="RHEA:17989"/>
        <dbReference type="Rhea" id="RHEA-COMP:9863"/>
        <dbReference type="Rhea" id="RHEA-COMP:11604"/>
        <dbReference type="ChEBI" id="CHEBI:15378"/>
        <dbReference type="ChEBI" id="CHEBI:29999"/>
        <dbReference type="ChEBI" id="CHEBI:30616"/>
        <dbReference type="ChEBI" id="CHEBI:83421"/>
        <dbReference type="ChEBI" id="CHEBI:456216"/>
        <dbReference type="EC" id="2.7.11.1"/>
    </reaction>
</comment>
<evidence type="ECO:0000256" key="14">
    <source>
        <dbReference type="SAM" id="MobiDB-lite"/>
    </source>
</evidence>
<feature type="domain" description="Protein kinase" evidence="16">
    <location>
        <begin position="484"/>
        <end position="748"/>
    </location>
</feature>
<dbReference type="SMART" id="SM00220">
    <property type="entry name" value="S_TKc"/>
    <property type="match status" value="1"/>
</dbReference>
<dbReference type="Pfam" id="PF07714">
    <property type="entry name" value="PK_Tyr_Ser-Thr"/>
    <property type="match status" value="1"/>
</dbReference>
<keyword evidence="7 19" id="KW-0418">Kinase</keyword>
<accession>A0A438G8X0</accession>
<dbReference type="InterPro" id="IPR024171">
    <property type="entry name" value="SRK-like_kinase"/>
</dbReference>
<comment type="caution">
    <text evidence="19">The sequence shown here is derived from an EMBL/GenBank/DDBJ whole genome shotgun (WGS) entry which is preliminary data.</text>
</comment>
<evidence type="ECO:0000256" key="15">
    <source>
        <dbReference type="SAM" id="SignalP"/>
    </source>
</evidence>
<dbReference type="SMART" id="SM00108">
    <property type="entry name" value="B_lectin"/>
    <property type="match status" value="1"/>
</dbReference>
<sequence length="946" mass="105961">MDAFVKLVVLFFYVFSILRISTAVDTITANQQIKDGETIVSAGGSFELGFFHPGNSKNRYLGIWYKKVSVPTVVWVGNRKIPLTDSLGVLKVTDQGTLVILSGTNSSIWSSNASRSAQNPTAQLLESGNLVLRNGNDDDPENFLWQSFDCPCDTLLPGMKLGRNTVTGLDRYLSSWKSTDDASKSNFTYALDPSGYPQLLLRNDSAVIFRSGPWNGLRFSGFPELRPNKVFNYSFVFNEREMHFTYELVSSSVLSRLVQNPNGNVQRFIWVDGTNSWNVYSTTYKDDCDSFAVCGAYSTYCQKGDGFAKVSGVKLPDTRNTSFNESMNLKECASMCLRDCSCAAYTNSNISGGGSGCLLWFGDLIDIKGLAENGQDFYIRMAASELDRKALFLELLLSGCQFKSEEEKVGPCQHCVNCGNDPPRPSRDLACSEEEEAKEKRPGIGSSSVKTEQSSESAKTNERQEDLDLPLFDLDTILNATNEFSRNNKLGEGGFGPVYKVKHQGQYVIILMLVYEHRNLVKLLGCCIHKEEKMLIYEYMPNKSLDFIFDQMQSMVLDWPKRIAIINGITRGLLYLHQDSRLRIIHRDLKADNILLDNEMSPKISDFGMARSFGGNDTEANTKRVVGTFGYMSPEYASDGVYSVKSDVFSFGVLMLEIVSGKRNRGFNHPDHCFNLLGHAWILHMKGRPLELIDASLGEAYNQSEVLRALNVGLLCVQSNPDDRPNMSSVVLMLGSEGALPQPKEPGFFTQRIMMEANSSLSRMAAFLVSTHFGVFPNHKAWNSTYTHIINEFCDDIFRMEFGGVLLNSLLNCFKAGVKNPDSNVQHFMESGPSSCCPCRSFNSYFRSFVPWFHCLIAFHLGQDAFASINNSSKGKKRSWIPNAEHLDSLHELDYDMMPLARLGMARVPFFSMTFKIPDEVAEWDFSVGNPYNCLPSHFPVSYPYV</sequence>
<dbReference type="AlphaFoldDB" id="A0A438G8X0"/>
<dbReference type="InterPro" id="IPR003609">
    <property type="entry name" value="Pan_app"/>
</dbReference>
<name>A0A438G8X0_VITVI</name>
<feature type="domain" description="Apple" evidence="18">
    <location>
        <begin position="301"/>
        <end position="382"/>
    </location>
</feature>
<dbReference type="FunFam" id="3.50.4.10:FF:000002">
    <property type="entry name" value="G-type lectin S-receptor-like serine/threonine-protein kinase"/>
    <property type="match status" value="1"/>
</dbReference>
<keyword evidence="10 19" id="KW-0675">Receptor</keyword>
<dbReference type="InterPro" id="IPR000719">
    <property type="entry name" value="Prot_kinase_dom"/>
</dbReference>
<dbReference type="PANTHER" id="PTHR32444:SF183">
    <property type="entry name" value="APPLE DOMAIN-CONTAINING PROTEIN"/>
    <property type="match status" value="1"/>
</dbReference>
<evidence type="ECO:0000256" key="7">
    <source>
        <dbReference type="ARBA" id="ARBA00022777"/>
    </source>
</evidence>
<dbReference type="GO" id="GO:0048544">
    <property type="term" value="P:recognition of pollen"/>
    <property type="evidence" value="ECO:0007669"/>
    <property type="project" value="InterPro"/>
</dbReference>
<feature type="compositionally biased region" description="Low complexity" evidence="14">
    <location>
        <begin position="446"/>
        <end position="457"/>
    </location>
</feature>
<dbReference type="EMBL" id="QGNW01000523">
    <property type="protein sequence ID" value="RVW68683.1"/>
    <property type="molecule type" value="Genomic_DNA"/>
</dbReference>
<dbReference type="GO" id="GO:0004674">
    <property type="term" value="F:protein serine/threonine kinase activity"/>
    <property type="evidence" value="ECO:0007669"/>
    <property type="project" value="UniProtKB-KW"/>
</dbReference>
<feature type="domain" description="Bulb-type lectin" evidence="17">
    <location>
        <begin position="24"/>
        <end position="145"/>
    </location>
</feature>
<dbReference type="PROSITE" id="PS50948">
    <property type="entry name" value="PAN"/>
    <property type="match status" value="1"/>
</dbReference>
<dbReference type="GO" id="GO:0030246">
    <property type="term" value="F:carbohydrate binding"/>
    <property type="evidence" value="ECO:0007669"/>
    <property type="project" value="UniProtKB-KW"/>
</dbReference>
<evidence type="ECO:0000256" key="5">
    <source>
        <dbReference type="ARBA" id="ARBA00022729"/>
    </source>
</evidence>
<keyword evidence="5 15" id="KW-0732">Signal</keyword>
<feature type="signal peptide" evidence="15">
    <location>
        <begin position="1"/>
        <end position="23"/>
    </location>
</feature>
<evidence type="ECO:0000256" key="2">
    <source>
        <dbReference type="ARBA" id="ARBA00022527"/>
    </source>
</evidence>
<keyword evidence="11" id="KW-0325">Glycoprotein</keyword>
<dbReference type="InterPro" id="IPR036426">
    <property type="entry name" value="Bulb-type_lectin_dom_sf"/>
</dbReference>
<protein>
    <recommendedName>
        <fullName evidence="1">non-specific serine/threonine protein kinase</fullName>
        <ecNumber evidence="1">2.7.11.1</ecNumber>
    </recommendedName>
</protein>
<dbReference type="Pfam" id="PF08276">
    <property type="entry name" value="PAN_2"/>
    <property type="match status" value="1"/>
</dbReference>